<protein>
    <submittedName>
        <fullName evidence="1">Uncharacterized protein</fullName>
    </submittedName>
</protein>
<sequence length="73" mass="8317">MLQSVEGIYKYGKVELAQLPSDILESRVIVTFLDTKINQHRQQMMPFGIFSGNKQSTAVDFKIAEFYGDIQDS</sequence>
<keyword evidence="2" id="KW-1185">Reference proteome</keyword>
<organism evidence="1 2">
    <name type="scientific">Chrysosporum bergii ANA360D</name>
    <dbReference type="NCBI Taxonomy" id="617107"/>
    <lineage>
        <taxon>Bacteria</taxon>
        <taxon>Bacillati</taxon>
        <taxon>Cyanobacteriota</taxon>
        <taxon>Cyanophyceae</taxon>
        <taxon>Nostocales</taxon>
        <taxon>Nodulariaceae</taxon>
        <taxon>Chrysosporum</taxon>
    </lineage>
</organism>
<gene>
    <name evidence="1" type="ORF">NWP17_16170</name>
</gene>
<dbReference type="RefSeq" id="WP_280655896.1">
    <property type="nucleotide sequence ID" value="NZ_JANQDH010000114.1"/>
</dbReference>
<comment type="caution">
    <text evidence="1">The sequence shown here is derived from an EMBL/GenBank/DDBJ whole genome shotgun (WGS) entry which is preliminary data.</text>
</comment>
<evidence type="ECO:0000313" key="1">
    <source>
        <dbReference type="EMBL" id="MDH6061952.1"/>
    </source>
</evidence>
<name>A0AA43GVT1_9CYAN</name>
<reference evidence="1 2" key="1">
    <citation type="journal article" date="2023" name="J. Phycol.">
        <title>Chrysosporum ovalisporum is synonymous with the true-branching cyanobacterium Umezakia natans (Nostocales/Aphanizomenonaceae).</title>
        <authorList>
            <person name="McGregor G.B."/>
            <person name="Sendall B.C."/>
            <person name="Niiyama Y."/>
            <person name="Tuji A."/>
            <person name="Willis A."/>
        </authorList>
    </citation>
    <scope>NUCLEOTIDE SEQUENCE [LARGE SCALE GENOMIC DNA]</scope>
    <source>
        <strain evidence="1 2">ANA360D</strain>
    </source>
</reference>
<dbReference type="AlphaFoldDB" id="A0AA43GVT1"/>
<dbReference type="EMBL" id="JANQDH010000114">
    <property type="protein sequence ID" value="MDH6061952.1"/>
    <property type="molecule type" value="Genomic_DNA"/>
</dbReference>
<evidence type="ECO:0000313" key="2">
    <source>
        <dbReference type="Proteomes" id="UP001159387"/>
    </source>
</evidence>
<dbReference type="Proteomes" id="UP001159387">
    <property type="component" value="Unassembled WGS sequence"/>
</dbReference>
<proteinExistence type="predicted"/>
<accession>A0AA43GVT1</accession>